<evidence type="ECO:0000313" key="2">
    <source>
        <dbReference type="Proteomes" id="UP000187012"/>
    </source>
</evidence>
<proteinExistence type="predicted"/>
<dbReference type="EMBL" id="CYGX02000017">
    <property type="protein sequence ID" value="SIT38795.1"/>
    <property type="molecule type" value="Genomic_DNA"/>
</dbReference>
<evidence type="ECO:0000313" key="1">
    <source>
        <dbReference type="EMBL" id="SIT38795.1"/>
    </source>
</evidence>
<sequence length="73" mass="8474">MNNLHVAKPIALGRPRGAHQFEAFSPKLARSVIFYRRESLEQWLLLDENANVITFCKRPGYGLINARYVDRDE</sequence>
<keyword evidence="2" id="KW-1185">Reference proteome</keyword>
<reference evidence="1 2" key="1">
    <citation type="submission" date="2016-12" db="EMBL/GenBank/DDBJ databases">
        <authorList>
            <person name="Song W.-J."/>
            <person name="Kurnit D.M."/>
        </authorList>
    </citation>
    <scope>NUCLEOTIDE SEQUENCE [LARGE SCALE GENOMIC DNA]</scope>
    <source>
        <strain evidence="1 2">STM7296</strain>
    </source>
</reference>
<gene>
    <name evidence="1" type="ORF">BN2475_170063</name>
</gene>
<protein>
    <submittedName>
        <fullName evidence="1">Uncharacterized protein</fullName>
    </submittedName>
</protein>
<dbReference type="Proteomes" id="UP000187012">
    <property type="component" value="Unassembled WGS sequence"/>
</dbReference>
<accession>A0A1N7RUI6</accession>
<dbReference type="OrthoDB" id="8771052at2"/>
<name>A0A1N7RUI6_9BURK</name>
<dbReference type="RefSeq" id="WP_094779187.1">
    <property type="nucleotide sequence ID" value="NZ_CYGX02000017.1"/>
</dbReference>
<organism evidence="1 2">
    <name type="scientific">Paraburkholderia ribeironis</name>
    <dbReference type="NCBI Taxonomy" id="1247936"/>
    <lineage>
        <taxon>Bacteria</taxon>
        <taxon>Pseudomonadati</taxon>
        <taxon>Pseudomonadota</taxon>
        <taxon>Betaproteobacteria</taxon>
        <taxon>Burkholderiales</taxon>
        <taxon>Burkholderiaceae</taxon>
        <taxon>Paraburkholderia</taxon>
    </lineage>
</organism>
<dbReference type="AlphaFoldDB" id="A0A1N7RUI6"/>